<keyword evidence="2" id="KW-1185">Reference proteome</keyword>
<proteinExistence type="predicted"/>
<accession>A0AAW2AUM0</accession>
<protein>
    <submittedName>
        <fullName evidence="1">Uncharacterized protein</fullName>
    </submittedName>
</protein>
<gene>
    <name evidence="1" type="ORF">ABG768_021013</name>
</gene>
<organism evidence="1 2">
    <name type="scientific">Culter alburnus</name>
    <name type="common">Topmouth culter</name>
    <dbReference type="NCBI Taxonomy" id="194366"/>
    <lineage>
        <taxon>Eukaryota</taxon>
        <taxon>Metazoa</taxon>
        <taxon>Chordata</taxon>
        <taxon>Craniata</taxon>
        <taxon>Vertebrata</taxon>
        <taxon>Euteleostomi</taxon>
        <taxon>Actinopterygii</taxon>
        <taxon>Neopterygii</taxon>
        <taxon>Teleostei</taxon>
        <taxon>Ostariophysi</taxon>
        <taxon>Cypriniformes</taxon>
        <taxon>Xenocyprididae</taxon>
        <taxon>Xenocypridinae</taxon>
        <taxon>Culter</taxon>
    </lineage>
</organism>
<feature type="non-terminal residue" evidence="1">
    <location>
        <position position="1"/>
    </location>
</feature>
<dbReference type="Proteomes" id="UP001479290">
    <property type="component" value="Unassembled WGS sequence"/>
</dbReference>
<name>A0AAW2AUM0_CULAL</name>
<reference evidence="1 2" key="1">
    <citation type="submission" date="2024-05" db="EMBL/GenBank/DDBJ databases">
        <title>A high-quality chromosomal-level genome assembly of Topmouth culter (Culter alburnus).</title>
        <authorList>
            <person name="Zhao H."/>
        </authorList>
    </citation>
    <scope>NUCLEOTIDE SEQUENCE [LARGE SCALE GENOMIC DNA]</scope>
    <source>
        <strain evidence="1">CATC2023</strain>
        <tissue evidence="1">Muscle</tissue>
    </source>
</reference>
<evidence type="ECO:0000313" key="1">
    <source>
        <dbReference type="EMBL" id="KAK9975780.1"/>
    </source>
</evidence>
<sequence length="159" mass="18164">IYIYNKFDCIYIDSTRTSARLRERAYRHILCVQFVSCRFLPVKSDDINEKMKLRADAQHLMRPIYSSPLSILLHCLSMHHFLMPHFLDWMTGMDPWLSEQGEGFTRGGCFRLCEPGFGFGLLVMQPLKMEKVSAVCSGSGILSTVKIKVTTTITAYVTS</sequence>
<dbReference type="EMBL" id="JAWDJR010000004">
    <property type="protein sequence ID" value="KAK9975780.1"/>
    <property type="molecule type" value="Genomic_DNA"/>
</dbReference>
<comment type="caution">
    <text evidence="1">The sequence shown here is derived from an EMBL/GenBank/DDBJ whole genome shotgun (WGS) entry which is preliminary data.</text>
</comment>
<dbReference type="AlphaFoldDB" id="A0AAW2AUM0"/>
<evidence type="ECO:0000313" key="2">
    <source>
        <dbReference type="Proteomes" id="UP001479290"/>
    </source>
</evidence>